<dbReference type="InterPro" id="IPR036518">
    <property type="entry name" value="CobE/GbiG_C_sf"/>
</dbReference>
<dbReference type="InterPro" id="IPR021744">
    <property type="entry name" value="CbiG_N"/>
</dbReference>
<dbReference type="EMBL" id="CP048877">
    <property type="protein sequence ID" value="QIJ72410.1"/>
    <property type="molecule type" value="Genomic_DNA"/>
</dbReference>
<evidence type="ECO:0000313" key="4">
    <source>
        <dbReference type="Proteomes" id="UP000502179"/>
    </source>
</evidence>
<evidence type="ECO:0000259" key="1">
    <source>
        <dbReference type="Pfam" id="PF01890"/>
    </source>
</evidence>
<dbReference type="AlphaFoldDB" id="A0A6G7PXR8"/>
<dbReference type="Gene3D" id="3.40.50.11220">
    <property type="match status" value="1"/>
</dbReference>
<dbReference type="InterPro" id="IPR038029">
    <property type="entry name" value="GbiG_N_sf"/>
</dbReference>
<dbReference type="Pfam" id="PF11760">
    <property type="entry name" value="CbiG_N"/>
    <property type="match status" value="1"/>
</dbReference>
<name>A0A6G7PXR8_9BACT</name>
<keyword evidence="4" id="KW-1185">Reference proteome</keyword>
<dbReference type="Pfam" id="PF01890">
    <property type="entry name" value="CbiG_C"/>
    <property type="match status" value="1"/>
</dbReference>
<accession>A0A6G7PXR8</accession>
<dbReference type="SUPFAM" id="SSF159664">
    <property type="entry name" value="CobE/GbiG C-terminal domain-like"/>
    <property type="match status" value="1"/>
</dbReference>
<feature type="domain" description="Cobalamin synthesis G N-terminal" evidence="2">
    <location>
        <begin position="35"/>
        <end position="114"/>
    </location>
</feature>
<dbReference type="PANTHER" id="PTHR37477">
    <property type="entry name" value="COBALT-PRECORRIN-5A HYDROLASE"/>
    <property type="match status" value="1"/>
</dbReference>
<evidence type="ECO:0000313" key="3">
    <source>
        <dbReference type="EMBL" id="QIJ72410.1"/>
    </source>
</evidence>
<dbReference type="KEGG" id="tav:G4V39_09070"/>
<protein>
    <submittedName>
        <fullName evidence="3">Cobalamin biosynthesis protein CbiG</fullName>
    </submittedName>
</protein>
<dbReference type="PANTHER" id="PTHR37477:SF1">
    <property type="entry name" value="COBALT-PRECORRIN-5A HYDROLASE"/>
    <property type="match status" value="1"/>
</dbReference>
<sequence>MMFILYVTSGGRDLAERLALQAEEARVLPYSEGAVAEAFGRKSPLVFIGALGIAVRAIAPYLRDKYRDPPVVVIDEAGRFVISLVSGHLGGGNELAQDLAAYLKAIPVVTTASDVRGLPALDVWARSQGLVVENWWAMRRAQALLVQKRSLLVYKEISGLELPLGLEPTAWPETAQVIISFRPGLGRSQALRLYAKVLAIGVGVNRGTRAEEVIEAIETVFREHDLCLASAAVMASAWVKKDEPGLYEAARALDLPIKFFSREEIVSVPVKKPSAAVVAAIGVPAVAEPCALLASGAKEILVPKVKKGNVTVAVARSSSPLLARSAGL</sequence>
<evidence type="ECO:0000259" key="2">
    <source>
        <dbReference type="Pfam" id="PF11760"/>
    </source>
</evidence>
<reference evidence="3 4" key="1">
    <citation type="submission" date="2020-02" db="EMBL/GenBank/DDBJ databases">
        <title>Genome analysis of Thermosulfuriphilus ammonigenes ST65T, an anaerobic thermophilic chemolithoautotrophic bacterium isolated from a deep-sea hydrothermal vent.</title>
        <authorList>
            <person name="Slobodkina G."/>
            <person name="Allioux M."/>
            <person name="Merkel A."/>
            <person name="Alain K."/>
            <person name="Jebbar M."/>
            <person name="Slobodkin A."/>
        </authorList>
    </citation>
    <scope>NUCLEOTIDE SEQUENCE [LARGE SCALE GENOMIC DNA]</scope>
    <source>
        <strain evidence="3 4">ST65</strain>
    </source>
</reference>
<dbReference type="GO" id="GO:0009236">
    <property type="term" value="P:cobalamin biosynthetic process"/>
    <property type="evidence" value="ECO:0007669"/>
    <property type="project" value="InterPro"/>
</dbReference>
<dbReference type="Proteomes" id="UP000502179">
    <property type="component" value="Chromosome"/>
</dbReference>
<dbReference type="InterPro" id="IPR002750">
    <property type="entry name" value="CobE/GbiG_C"/>
</dbReference>
<proteinExistence type="predicted"/>
<dbReference type="Gene3D" id="3.30.420.180">
    <property type="entry name" value="CobE/GbiG C-terminal domain"/>
    <property type="match status" value="1"/>
</dbReference>
<dbReference type="InterPro" id="IPR052553">
    <property type="entry name" value="CbiG_hydrolase"/>
</dbReference>
<dbReference type="SUPFAM" id="SSF159672">
    <property type="entry name" value="CbiG N-terminal domain-like"/>
    <property type="match status" value="1"/>
</dbReference>
<gene>
    <name evidence="3" type="ORF">G4V39_09070</name>
</gene>
<organism evidence="3 4">
    <name type="scientific">Thermosulfuriphilus ammonigenes</name>
    <dbReference type="NCBI Taxonomy" id="1936021"/>
    <lineage>
        <taxon>Bacteria</taxon>
        <taxon>Pseudomonadati</taxon>
        <taxon>Thermodesulfobacteriota</taxon>
        <taxon>Thermodesulfobacteria</taxon>
        <taxon>Thermodesulfobacteriales</taxon>
        <taxon>Thermodesulfobacteriaceae</taxon>
        <taxon>Thermosulfuriphilus</taxon>
    </lineage>
</organism>
<feature type="domain" description="CobE/GbiG C-terminal" evidence="1">
    <location>
        <begin position="198"/>
        <end position="315"/>
    </location>
</feature>